<name>A0A2G2VP44_CAPBA</name>
<comment type="subcellular location">
    <subcellularLocation>
        <location evidence="1">Nucleus</location>
    </subcellularLocation>
</comment>
<comment type="caution">
    <text evidence="7">The sequence shown here is derived from an EMBL/GenBank/DDBJ whole genome shotgun (WGS) entry which is preliminary data.</text>
</comment>
<dbReference type="PANTHER" id="PTHR21736:SF40">
    <property type="entry name" value="OBERON-LIKE PHD FINGER DOMAIN-CONTAINING PROTEIN"/>
    <property type="match status" value="1"/>
</dbReference>
<sequence length="193" mass="21877">MAQILQQFPDEAVKSTKEYLRSLIEIPEKKDFLVSLQNKLNQRSDFTIETLSECNKTQPEIFVAIKMGYRSILSLENHLQATELIDIFSLERFRNICCKGALPVVNCKCKICPRNKGFCSECLCRVCFNFDYASNTCCWVGCDACAHWCHVVCAVQRNLFKPCQSISGPSEMHHASEMFGFSRGLHALCKGMG</sequence>
<dbReference type="EMBL" id="MLFT02000011">
    <property type="protein sequence ID" value="PHT34750.1"/>
    <property type="molecule type" value="Genomic_DNA"/>
</dbReference>
<organism evidence="7 8">
    <name type="scientific">Capsicum baccatum</name>
    <name type="common">Peruvian pepper</name>
    <dbReference type="NCBI Taxonomy" id="33114"/>
    <lineage>
        <taxon>Eukaryota</taxon>
        <taxon>Viridiplantae</taxon>
        <taxon>Streptophyta</taxon>
        <taxon>Embryophyta</taxon>
        <taxon>Tracheophyta</taxon>
        <taxon>Spermatophyta</taxon>
        <taxon>Magnoliopsida</taxon>
        <taxon>eudicotyledons</taxon>
        <taxon>Gunneridae</taxon>
        <taxon>Pentapetalae</taxon>
        <taxon>asterids</taxon>
        <taxon>lamiids</taxon>
        <taxon>Solanales</taxon>
        <taxon>Solanaceae</taxon>
        <taxon>Solanoideae</taxon>
        <taxon>Capsiceae</taxon>
        <taxon>Capsicum</taxon>
    </lineage>
</organism>
<dbReference type="AlphaFoldDB" id="A0A2G2VP44"/>
<dbReference type="GO" id="GO:0010071">
    <property type="term" value="P:root meristem specification"/>
    <property type="evidence" value="ECO:0007669"/>
    <property type="project" value="TreeGrafter"/>
</dbReference>
<dbReference type="InterPro" id="IPR032881">
    <property type="entry name" value="Oberon-like_PHD"/>
</dbReference>
<dbReference type="PRINTS" id="PR01544">
    <property type="entry name" value="ARATH130DUF"/>
</dbReference>
<dbReference type="GO" id="GO:0008270">
    <property type="term" value="F:zinc ion binding"/>
    <property type="evidence" value="ECO:0007669"/>
    <property type="project" value="UniProtKB-KW"/>
</dbReference>
<evidence type="ECO:0000256" key="2">
    <source>
        <dbReference type="ARBA" id="ARBA00022723"/>
    </source>
</evidence>
<keyword evidence="3" id="KW-0863">Zinc-finger</keyword>
<evidence type="ECO:0000256" key="5">
    <source>
        <dbReference type="ARBA" id="ARBA00023242"/>
    </source>
</evidence>
<keyword evidence="4" id="KW-0862">Zinc</keyword>
<dbReference type="PANTHER" id="PTHR21736">
    <property type="entry name" value="VERNALIZATION-INSENSITIVE PROTEIN 3"/>
    <property type="match status" value="1"/>
</dbReference>
<reference evidence="8" key="2">
    <citation type="journal article" date="2017" name="J. Anim. Genet.">
        <title>Multiple reference genome sequences of hot pepper reveal the massive evolution of plant disease resistance genes by retroduplication.</title>
        <authorList>
            <person name="Kim S."/>
            <person name="Park J."/>
            <person name="Yeom S.-I."/>
            <person name="Kim Y.-M."/>
            <person name="Seo E."/>
            <person name="Kim K.-T."/>
            <person name="Kim M.-S."/>
            <person name="Lee J.M."/>
            <person name="Cheong K."/>
            <person name="Shin H.-S."/>
            <person name="Kim S.-B."/>
            <person name="Han K."/>
            <person name="Lee J."/>
            <person name="Park M."/>
            <person name="Lee H.-A."/>
            <person name="Lee H.-Y."/>
            <person name="Lee Y."/>
            <person name="Oh S."/>
            <person name="Lee J.H."/>
            <person name="Choi E."/>
            <person name="Choi E."/>
            <person name="Lee S.E."/>
            <person name="Jeon J."/>
            <person name="Kim H."/>
            <person name="Choi G."/>
            <person name="Song H."/>
            <person name="Lee J."/>
            <person name="Lee S.-C."/>
            <person name="Kwon J.-K."/>
            <person name="Lee H.-Y."/>
            <person name="Koo N."/>
            <person name="Hong Y."/>
            <person name="Kim R.W."/>
            <person name="Kang W.-H."/>
            <person name="Huh J.H."/>
            <person name="Kang B.-C."/>
            <person name="Yang T.-J."/>
            <person name="Lee Y.-H."/>
            <person name="Bennetzen J.L."/>
            <person name="Choi D."/>
        </authorList>
    </citation>
    <scope>NUCLEOTIDE SEQUENCE [LARGE SCALE GENOMIC DNA]</scope>
    <source>
        <strain evidence="8">cv. PBC81</strain>
    </source>
</reference>
<dbReference type="GO" id="GO:0010492">
    <property type="term" value="P:maintenance of shoot apical meristem identity"/>
    <property type="evidence" value="ECO:0007669"/>
    <property type="project" value="TreeGrafter"/>
</dbReference>
<accession>A0A2G2VP44</accession>
<dbReference type="GO" id="GO:0005634">
    <property type="term" value="C:nucleus"/>
    <property type="evidence" value="ECO:0007669"/>
    <property type="project" value="UniProtKB-SubCell"/>
</dbReference>
<reference evidence="7 8" key="1">
    <citation type="journal article" date="2017" name="Genome Biol.">
        <title>New reference genome sequences of hot pepper reveal the massive evolution of plant disease-resistance genes by retroduplication.</title>
        <authorList>
            <person name="Kim S."/>
            <person name="Park J."/>
            <person name="Yeom S.I."/>
            <person name="Kim Y.M."/>
            <person name="Seo E."/>
            <person name="Kim K.T."/>
            <person name="Kim M.S."/>
            <person name="Lee J.M."/>
            <person name="Cheong K."/>
            <person name="Shin H.S."/>
            <person name="Kim S.B."/>
            <person name="Han K."/>
            <person name="Lee J."/>
            <person name="Park M."/>
            <person name="Lee H.A."/>
            <person name="Lee H.Y."/>
            <person name="Lee Y."/>
            <person name="Oh S."/>
            <person name="Lee J.H."/>
            <person name="Choi E."/>
            <person name="Choi E."/>
            <person name="Lee S.E."/>
            <person name="Jeon J."/>
            <person name="Kim H."/>
            <person name="Choi G."/>
            <person name="Song H."/>
            <person name="Lee J."/>
            <person name="Lee S.C."/>
            <person name="Kwon J.K."/>
            <person name="Lee H.Y."/>
            <person name="Koo N."/>
            <person name="Hong Y."/>
            <person name="Kim R.W."/>
            <person name="Kang W.H."/>
            <person name="Huh J.H."/>
            <person name="Kang B.C."/>
            <person name="Yang T.J."/>
            <person name="Lee Y.H."/>
            <person name="Bennetzen J.L."/>
            <person name="Choi D."/>
        </authorList>
    </citation>
    <scope>NUCLEOTIDE SEQUENCE [LARGE SCALE GENOMIC DNA]</scope>
    <source>
        <strain evidence="8">cv. PBC81</strain>
    </source>
</reference>
<keyword evidence="8" id="KW-1185">Reference proteome</keyword>
<dbReference type="OrthoDB" id="1905265at2759"/>
<keyword evidence="2" id="KW-0479">Metal-binding</keyword>
<dbReference type="InterPro" id="IPR004082">
    <property type="entry name" value="OBERON"/>
</dbReference>
<evidence type="ECO:0000256" key="3">
    <source>
        <dbReference type="ARBA" id="ARBA00022771"/>
    </source>
</evidence>
<evidence type="ECO:0000256" key="1">
    <source>
        <dbReference type="ARBA" id="ARBA00004123"/>
    </source>
</evidence>
<dbReference type="Pfam" id="PF07227">
    <property type="entry name" value="PHD_Oberon"/>
    <property type="match status" value="1"/>
</dbReference>
<keyword evidence="5" id="KW-0539">Nucleus</keyword>
<evidence type="ECO:0000256" key="4">
    <source>
        <dbReference type="ARBA" id="ARBA00022833"/>
    </source>
</evidence>
<proteinExistence type="predicted"/>
<protein>
    <submittedName>
        <fullName evidence="7">Protein OBERON 3</fullName>
    </submittedName>
</protein>
<gene>
    <name evidence="7" type="ORF">CQW23_26550</name>
</gene>
<dbReference type="GO" id="GO:0010468">
    <property type="term" value="P:regulation of gene expression"/>
    <property type="evidence" value="ECO:0007669"/>
    <property type="project" value="TreeGrafter"/>
</dbReference>
<evidence type="ECO:0000313" key="7">
    <source>
        <dbReference type="EMBL" id="PHT34750.1"/>
    </source>
</evidence>
<evidence type="ECO:0000259" key="6">
    <source>
        <dbReference type="Pfam" id="PF07227"/>
    </source>
</evidence>
<evidence type="ECO:0000313" key="8">
    <source>
        <dbReference type="Proteomes" id="UP000224567"/>
    </source>
</evidence>
<dbReference type="Proteomes" id="UP000224567">
    <property type="component" value="Unassembled WGS sequence"/>
</dbReference>
<dbReference type="GO" id="GO:0010078">
    <property type="term" value="P:maintenance of root meristem identity"/>
    <property type="evidence" value="ECO:0007669"/>
    <property type="project" value="TreeGrafter"/>
</dbReference>
<dbReference type="STRING" id="33114.A0A2G2VP44"/>
<feature type="domain" description="Oberon-like PHD finger" evidence="6">
    <location>
        <begin position="94"/>
        <end position="163"/>
    </location>
</feature>